<dbReference type="RefSeq" id="WP_068754966.1">
    <property type="nucleotide sequence ID" value="NZ_KQ950181.1"/>
</dbReference>
<dbReference type="Gene3D" id="3.50.50.60">
    <property type="entry name" value="FAD/NAD(P)-binding domain"/>
    <property type="match status" value="1"/>
</dbReference>
<evidence type="ECO:0000256" key="2">
    <source>
        <dbReference type="ARBA" id="ARBA00004924"/>
    </source>
</evidence>
<evidence type="ECO:0000313" key="16">
    <source>
        <dbReference type="EMBL" id="KUP97723.1"/>
    </source>
</evidence>
<dbReference type="PANTHER" id="PTHR42802:SF1">
    <property type="entry name" value="L-ORNITHINE N(5)-MONOOXYGENASE"/>
    <property type="match status" value="1"/>
</dbReference>
<dbReference type="EC" id="1.14.13.59" evidence="4"/>
<dbReference type="Pfam" id="PF13434">
    <property type="entry name" value="Lys_Orn_oxgnase"/>
    <property type="match status" value="1"/>
</dbReference>
<evidence type="ECO:0000256" key="13">
    <source>
        <dbReference type="ARBA" id="ARBA00032493"/>
    </source>
</evidence>
<evidence type="ECO:0000256" key="12">
    <source>
        <dbReference type="ARBA" id="ARBA00031158"/>
    </source>
</evidence>
<evidence type="ECO:0000256" key="4">
    <source>
        <dbReference type="ARBA" id="ARBA00013076"/>
    </source>
</evidence>
<comment type="similarity">
    <text evidence="3">Belongs to the lysine N(6)-hydroxylase/L-ornithine N(5)-oxygenase family.</text>
</comment>
<evidence type="ECO:0000256" key="11">
    <source>
        <dbReference type="ARBA" id="ARBA00029939"/>
    </source>
</evidence>
<evidence type="ECO:0000256" key="8">
    <source>
        <dbReference type="ARBA" id="ARBA00022857"/>
    </source>
</evidence>
<keyword evidence="10 16" id="KW-0503">Monooxygenase</keyword>
<keyword evidence="7" id="KW-0274">FAD</keyword>
<dbReference type="InterPro" id="IPR025700">
    <property type="entry name" value="Lys/Orn_oxygenase"/>
</dbReference>
<dbReference type="AlphaFoldDB" id="A0A147KKF9"/>
<evidence type="ECO:0000256" key="6">
    <source>
        <dbReference type="ARBA" id="ARBA00022630"/>
    </source>
</evidence>
<evidence type="ECO:0000313" key="17">
    <source>
        <dbReference type="Proteomes" id="UP000074382"/>
    </source>
</evidence>
<comment type="pathway">
    <text evidence="2">Siderophore biosynthesis.</text>
</comment>
<proteinExistence type="inferred from homology"/>
<dbReference type="PRINTS" id="PR00368">
    <property type="entry name" value="FADPNR"/>
</dbReference>
<reference evidence="17" key="1">
    <citation type="journal article" date="2017" name="Acta Aliment.">
        <title>Plant polysaccharide degrading enzyme system of Thermpbifida cellulosilytica TB100 revealed by de novo genome project data.</title>
        <authorList>
            <person name="Toth A."/>
            <person name="Baka E."/>
            <person name="Luzics S."/>
            <person name="Bata-Vidacs I."/>
            <person name="Nagy I."/>
            <person name="Balint B."/>
            <person name="Herceg R."/>
            <person name="Olasz F."/>
            <person name="Wilk T."/>
            <person name="Nagy T."/>
            <person name="Kriszt B."/>
            <person name="Nagy I."/>
            <person name="Kukolya J."/>
        </authorList>
    </citation>
    <scope>NUCLEOTIDE SEQUENCE [LARGE SCALE GENOMIC DNA]</scope>
    <source>
        <strain evidence="17">TB100</strain>
    </source>
</reference>
<dbReference type="PANTHER" id="PTHR42802">
    <property type="entry name" value="MONOOXYGENASE"/>
    <property type="match status" value="1"/>
</dbReference>
<evidence type="ECO:0000256" key="7">
    <source>
        <dbReference type="ARBA" id="ARBA00022827"/>
    </source>
</evidence>
<gene>
    <name evidence="16" type="ORF">AC529_05710</name>
</gene>
<dbReference type="InterPro" id="IPR036188">
    <property type="entry name" value="FAD/NAD-bd_sf"/>
</dbReference>
<keyword evidence="8" id="KW-0521">NADP</keyword>
<comment type="catalytic activity">
    <reaction evidence="15">
        <text>L-lysine + NADPH + O2 = N(6)-hydroxy-L-lysine + NADP(+) + H2O</text>
        <dbReference type="Rhea" id="RHEA:23228"/>
        <dbReference type="ChEBI" id="CHEBI:15377"/>
        <dbReference type="ChEBI" id="CHEBI:15379"/>
        <dbReference type="ChEBI" id="CHEBI:32551"/>
        <dbReference type="ChEBI" id="CHEBI:57783"/>
        <dbReference type="ChEBI" id="CHEBI:57820"/>
        <dbReference type="ChEBI" id="CHEBI:58349"/>
        <dbReference type="EC" id="1.14.13.59"/>
    </reaction>
</comment>
<protein>
    <recommendedName>
        <fullName evidence="5">L-lysine N6-monooxygenase MbtG</fullName>
        <ecNumber evidence="4">1.14.13.59</ecNumber>
    </recommendedName>
    <alternativeName>
        <fullName evidence="14">Lysine 6-N-hydroxylase</fullName>
    </alternativeName>
    <alternativeName>
        <fullName evidence="13">Lysine N6-hydroxylase</fullName>
    </alternativeName>
    <alternativeName>
        <fullName evidence="11">Lysine-N-oxygenase</fullName>
    </alternativeName>
    <alternativeName>
        <fullName evidence="12">Mycobactin synthase protein G</fullName>
    </alternativeName>
</protein>
<keyword evidence="6" id="KW-0285">Flavoprotein</keyword>
<evidence type="ECO:0000256" key="5">
    <source>
        <dbReference type="ARBA" id="ARBA00016406"/>
    </source>
</evidence>
<dbReference type="EMBL" id="LGEM01000021">
    <property type="protein sequence ID" value="KUP97723.1"/>
    <property type="molecule type" value="Genomic_DNA"/>
</dbReference>
<accession>A0A147KKF9</accession>
<evidence type="ECO:0000256" key="10">
    <source>
        <dbReference type="ARBA" id="ARBA00023033"/>
    </source>
</evidence>
<dbReference type="STRING" id="665004.AC529_05710"/>
<comment type="caution">
    <text evidence="16">The sequence shown here is derived from an EMBL/GenBank/DDBJ whole genome shotgun (WGS) entry which is preliminary data.</text>
</comment>
<dbReference type="Proteomes" id="UP000074382">
    <property type="component" value="Unassembled WGS sequence"/>
</dbReference>
<keyword evidence="9" id="KW-0560">Oxidoreductase</keyword>
<sequence length="439" mass="48775">MTTTPTADTSEHRVHDLVGVGFGPSNLSLAIALAERRTAAGDAPDVLFLERQESFGWHPGMLLADATMQISFLKDLVTPRNPASDFSFLSFLHRQGRLHDFINHKTLFPLRAEFHDYLVWCAERVGEQVRYGQQVVELRPVRDGGRITSVDVVARDTAGRQTVERARNVVLAPGLRPRLPEGVHESARVWHSEHLLHRLADLPEEPVRGFAVVGAGQSAAEAVDHLHRTFPRLPVHAVFSRYGYSPSDDTPFANRIFDPEAVDAYYDSPQEFKDELMGYHRNTNYSVVDPDLIAELYRRVYAERVRGETRLRIHNMTRVVALDETDGGVDLTVEDRSTGKQTVLAVDHVVYATGYQPVDVRTLLGGLADHCVFDGLGRPALHRDYRLVTDDTVDCGLYLQGCTEHTHGISSVLLSNVATRAAEILDSIEARTGLTAAAS</sequence>
<dbReference type="SUPFAM" id="SSF51905">
    <property type="entry name" value="FAD/NAD(P)-binding domain"/>
    <property type="match status" value="2"/>
</dbReference>
<dbReference type="OrthoDB" id="7527071at2"/>
<comment type="cofactor">
    <cofactor evidence="1">
        <name>FAD</name>
        <dbReference type="ChEBI" id="CHEBI:57692"/>
    </cofactor>
</comment>
<dbReference type="GO" id="GO:0047091">
    <property type="term" value="F:L-lysine 6-monooxygenase (NADPH) activity"/>
    <property type="evidence" value="ECO:0007669"/>
    <property type="project" value="UniProtKB-EC"/>
</dbReference>
<organism evidence="16 17">
    <name type="scientific">Thermobifida cellulosilytica TB100</name>
    <dbReference type="NCBI Taxonomy" id="665004"/>
    <lineage>
        <taxon>Bacteria</taxon>
        <taxon>Bacillati</taxon>
        <taxon>Actinomycetota</taxon>
        <taxon>Actinomycetes</taxon>
        <taxon>Streptosporangiales</taxon>
        <taxon>Nocardiopsidaceae</taxon>
        <taxon>Thermobifida</taxon>
    </lineage>
</organism>
<dbReference type="PATRIC" id="fig|665004.4.peg.1590"/>
<name>A0A147KKF9_THECS</name>
<evidence type="ECO:0000256" key="1">
    <source>
        <dbReference type="ARBA" id="ARBA00001974"/>
    </source>
</evidence>
<evidence type="ECO:0000256" key="3">
    <source>
        <dbReference type="ARBA" id="ARBA00007588"/>
    </source>
</evidence>
<evidence type="ECO:0000256" key="9">
    <source>
        <dbReference type="ARBA" id="ARBA00023002"/>
    </source>
</evidence>
<evidence type="ECO:0000256" key="15">
    <source>
        <dbReference type="ARBA" id="ARBA00048407"/>
    </source>
</evidence>
<evidence type="ECO:0000256" key="14">
    <source>
        <dbReference type="ARBA" id="ARBA00032738"/>
    </source>
</evidence>
<keyword evidence="17" id="KW-1185">Reference proteome</keyword>